<comment type="caution">
    <text evidence="1">The sequence shown here is derived from an EMBL/GenBank/DDBJ whole genome shotgun (WGS) entry which is preliminary data.</text>
</comment>
<gene>
    <name evidence="1" type="ORF">GCM10022255_091220</name>
</gene>
<evidence type="ECO:0000313" key="1">
    <source>
        <dbReference type="EMBL" id="GAA4260860.1"/>
    </source>
</evidence>
<keyword evidence="2" id="KW-1185">Reference proteome</keyword>
<evidence type="ECO:0000313" key="2">
    <source>
        <dbReference type="Proteomes" id="UP001500620"/>
    </source>
</evidence>
<proteinExistence type="predicted"/>
<dbReference type="InterPro" id="IPR052517">
    <property type="entry name" value="GlcG_carb_metab_protein"/>
</dbReference>
<name>A0ABP8DP36_9ACTN</name>
<dbReference type="Gene3D" id="3.30.450.150">
    <property type="entry name" value="Haem-degrading domain"/>
    <property type="match status" value="1"/>
</dbReference>
<dbReference type="EMBL" id="BAABAT010000042">
    <property type="protein sequence ID" value="GAA4260860.1"/>
    <property type="molecule type" value="Genomic_DNA"/>
</dbReference>
<reference evidence="2" key="1">
    <citation type="journal article" date="2019" name="Int. J. Syst. Evol. Microbiol.">
        <title>The Global Catalogue of Microorganisms (GCM) 10K type strain sequencing project: providing services to taxonomists for standard genome sequencing and annotation.</title>
        <authorList>
            <consortium name="The Broad Institute Genomics Platform"/>
            <consortium name="The Broad Institute Genome Sequencing Center for Infectious Disease"/>
            <person name="Wu L."/>
            <person name="Ma J."/>
        </authorList>
    </citation>
    <scope>NUCLEOTIDE SEQUENCE [LARGE SCALE GENOMIC DNA]</scope>
    <source>
        <strain evidence="2">JCM 17441</strain>
    </source>
</reference>
<dbReference type="Pfam" id="PF03928">
    <property type="entry name" value="HbpS-like"/>
    <property type="match status" value="1"/>
</dbReference>
<dbReference type="InterPro" id="IPR005624">
    <property type="entry name" value="PduO/GlcC-like"/>
</dbReference>
<dbReference type="RefSeq" id="WP_345137755.1">
    <property type="nucleotide sequence ID" value="NZ_BAABAT010000042.1"/>
</dbReference>
<dbReference type="SUPFAM" id="SSF143744">
    <property type="entry name" value="GlcG-like"/>
    <property type="match status" value="1"/>
</dbReference>
<dbReference type="PANTHER" id="PTHR34309">
    <property type="entry name" value="SLR1406 PROTEIN"/>
    <property type="match status" value="1"/>
</dbReference>
<dbReference type="InterPro" id="IPR038084">
    <property type="entry name" value="PduO/GlcC-like_sf"/>
</dbReference>
<protein>
    <recommendedName>
        <fullName evidence="3">Heme-binding protein</fullName>
    </recommendedName>
</protein>
<accession>A0ABP8DP36</accession>
<evidence type="ECO:0008006" key="3">
    <source>
        <dbReference type="Google" id="ProtNLM"/>
    </source>
</evidence>
<sequence>MSDVTTISAAESRRALDAALAKAEELGVTVAVAVVDHARHLTPVARMDGSTYMATTMATNKAITSAGSGMSTHEVAGFLAADPVMLTGMAIQPNVCILPGGGPDSHRRRDRRCDRGGRGADLAEQEIALAGVAAAAGTLAGRTG</sequence>
<dbReference type="PANTHER" id="PTHR34309:SF1">
    <property type="entry name" value="PROTEIN GLCG"/>
    <property type="match status" value="1"/>
</dbReference>
<organism evidence="1 2">
    <name type="scientific">Dactylosporangium darangshiense</name>
    <dbReference type="NCBI Taxonomy" id="579108"/>
    <lineage>
        <taxon>Bacteria</taxon>
        <taxon>Bacillati</taxon>
        <taxon>Actinomycetota</taxon>
        <taxon>Actinomycetes</taxon>
        <taxon>Micromonosporales</taxon>
        <taxon>Micromonosporaceae</taxon>
        <taxon>Dactylosporangium</taxon>
    </lineage>
</organism>
<dbReference type="Proteomes" id="UP001500620">
    <property type="component" value="Unassembled WGS sequence"/>
</dbReference>